<sequence>MSVTDELIKAFKEELSKQTATLKEELIKNEVRQEGSSIRSRISLFEERLENYLKLNDVLEKNNIIIVGLITDDANLVTYTISILNELLEIELNGDRFDSMYKLGNSSSSPIKVKFILYLTKSLVLSKTFKLKGSNVYNNSNLCEENREREKVLKNHLKEERKKNHKAYINNWNLYVNGEQFNVEDVKQLNETEKKEVERGEVVDTSSAVEIVSSNN</sequence>
<comment type="caution">
    <text evidence="1">The sequence shown here is derived from an EMBL/GenBank/DDBJ whole genome shotgun (WGS) entry which is preliminary data.</text>
</comment>
<organism evidence="1 2">
    <name type="scientific">Cryptolaemus montrouzieri</name>
    <dbReference type="NCBI Taxonomy" id="559131"/>
    <lineage>
        <taxon>Eukaryota</taxon>
        <taxon>Metazoa</taxon>
        <taxon>Ecdysozoa</taxon>
        <taxon>Arthropoda</taxon>
        <taxon>Hexapoda</taxon>
        <taxon>Insecta</taxon>
        <taxon>Pterygota</taxon>
        <taxon>Neoptera</taxon>
        <taxon>Endopterygota</taxon>
        <taxon>Coleoptera</taxon>
        <taxon>Polyphaga</taxon>
        <taxon>Cucujiformia</taxon>
        <taxon>Coccinelloidea</taxon>
        <taxon>Coccinellidae</taxon>
        <taxon>Scymninae</taxon>
        <taxon>Scymnini</taxon>
        <taxon>Cryptolaemus</taxon>
    </lineage>
</organism>
<keyword evidence="2" id="KW-1185">Reference proteome</keyword>
<dbReference type="EMBL" id="JABFTP020000042">
    <property type="protein sequence ID" value="KAL3271870.1"/>
    <property type="molecule type" value="Genomic_DNA"/>
</dbReference>
<name>A0ABD2MZS9_9CUCU</name>
<dbReference type="Proteomes" id="UP001516400">
    <property type="component" value="Unassembled WGS sequence"/>
</dbReference>
<gene>
    <name evidence="1" type="ORF">HHI36_022340</name>
</gene>
<protein>
    <submittedName>
        <fullName evidence="1">Uncharacterized protein</fullName>
    </submittedName>
</protein>
<dbReference type="AlphaFoldDB" id="A0ABD2MZS9"/>
<reference evidence="1 2" key="1">
    <citation type="journal article" date="2021" name="BMC Biol.">
        <title>Horizontally acquired antibacterial genes associated with adaptive radiation of ladybird beetles.</title>
        <authorList>
            <person name="Li H.S."/>
            <person name="Tang X.F."/>
            <person name="Huang Y.H."/>
            <person name="Xu Z.Y."/>
            <person name="Chen M.L."/>
            <person name="Du X.Y."/>
            <person name="Qiu B.Y."/>
            <person name="Chen P.T."/>
            <person name="Zhang W."/>
            <person name="Slipinski A."/>
            <person name="Escalona H.E."/>
            <person name="Waterhouse R.M."/>
            <person name="Zwick A."/>
            <person name="Pang H."/>
        </authorList>
    </citation>
    <scope>NUCLEOTIDE SEQUENCE [LARGE SCALE GENOMIC DNA]</scope>
    <source>
        <strain evidence="1">SYSU2018</strain>
    </source>
</reference>
<evidence type="ECO:0000313" key="2">
    <source>
        <dbReference type="Proteomes" id="UP001516400"/>
    </source>
</evidence>
<proteinExistence type="predicted"/>
<evidence type="ECO:0000313" key="1">
    <source>
        <dbReference type="EMBL" id="KAL3271870.1"/>
    </source>
</evidence>
<accession>A0ABD2MZS9</accession>